<dbReference type="Proteomes" id="UP000664617">
    <property type="component" value="Unassembled WGS sequence"/>
</dbReference>
<dbReference type="EMBL" id="JAFMPK010000032">
    <property type="protein sequence ID" value="MBO0608999.1"/>
    <property type="molecule type" value="Genomic_DNA"/>
</dbReference>
<evidence type="ECO:0000313" key="3">
    <source>
        <dbReference type="Proteomes" id="UP000664617"/>
    </source>
</evidence>
<keyword evidence="3" id="KW-1185">Reference proteome</keyword>
<keyword evidence="1" id="KW-0732">Signal</keyword>
<evidence type="ECO:0000313" key="2">
    <source>
        <dbReference type="EMBL" id="MBO0608999.1"/>
    </source>
</evidence>
<reference evidence="3" key="2">
    <citation type="submission" date="2023-07" db="EMBL/GenBank/DDBJ databases">
        <title>Myceligenerans salitolerans sp. nov., a halotolerant actinomycete isolated from a salt lake in Xinjiang, China.</title>
        <authorList>
            <person name="Guan T."/>
        </authorList>
    </citation>
    <scope>NUCLEOTIDE SEQUENCE [LARGE SCALE GENOMIC DNA]</scope>
    <source>
        <strain evidence="3">XHU 5031</strain>
    </source>
</reference>
<dbReference type="PROSITE" id="PS51257">
    <property type="entry name" value="PROKAR_LIPOPROTEIN"/>
    <property type="match status" value="1"/>
</dbReference>
<dbReference type="RefSeq" id="WP_207274995.1">
    <property type="nucleotide sequence ID" value="NZ_JAFMPK010000032.1"/>
</dbReference>
<reference evidence="2 3" key="1">
    <citation type="submission" date="2021-03" db="EMBL/GenBank/DDBJ databases">
        <authorList>
            <person name="Xin L."/>
        </authorList>
    </citation>
    <scope>NUCLEOTIDE SEQUENCE [LARGE SCALE GENOMIC DNA]</scope>
    <source>
        <strain evidence="2 3">XHU 5031</strain>
    </source>
</reference>
<comment type="caution">
    <text evidence="2">The sequence shown here is derived from an EMBL/GenBank/DDBJ whole genome shotgun (WGS) entry which is preliminary data.</text>
</comment>
<protein>
    <recommendedName>
        <fullName evidence="4">Lipoprotein</fullName>
    </recommendedName>
</protein>
<name>A0ABS3I9F9_9MICO</name>
<proteinExistence type="predicted"/>
<organism evidence="2 3">
    <name type="scientific">Myceligenerans salitolerans</name>
    <dbReference type="NCBI Taxonomy" id="1230528"/>
    <lineage>
        <taxon>Bacteria</taxon>
        <taxon>Bacillati</taxon>
        <taxon>Actinomycetota</taxon>
        <taxon>Actinomycetes</taxon>
        <taxon>Micrococcales</taxon>
        <taxon>Promicromonosporaceae</taxon>
        <taxon>Myceligenerans</taxon>
    </lineage>
</organism>
<sequence>MTRDLPRRLRRACAAVAAACVTAGALVACGPAAVRADDVNALRSVSDHLDASASAVATARLAVRARATGRLPSVTADATVAEAAETATGAVHGIGTLTVAGQDAAGAREKALDAASGAVGPIAAVRTWLGGSPSAPDDVLRALDDAATALDDADRMVRRTTGEVAP</sequence>
<gene>
    <name evidence="2" type="ORF">J0911_08135</name>
</gene>
<accession>A0ABS3I9F9</accession>
<evidence type="ECO:0000256" key="1">
    <source>
        <dbReference type="SAM" id="SignalP"/>
    </source>
</evidence>
<evidence type="ECO:0008006" key="4">
    <source>
        <dbReference type="Google" id="ProtNLM"/>
    </source>
</evidence>
<feature type="chain" id="PRO_5045050416" description="Lipoprotein" evidence="1">
    <location>
        <begin position="29"/>
        <end position="166"/>
    </location>
</feature>
<feature type="signal peptide" evidence="1">
    <location>
        <begin position="1"/>
        <end position="28"/>
    </location>
</feature>